<keyword evidence="2 7" id="KW-0808">Transferase</keyword>
<feature type="region of interest" description="Disordered" evidence="8">
    <location>
        <begin position="413"/>
        <end position="435"/>
    </location>
</feature>
<dbReference type="STRING" id="698492.A0A0E9N811"/>
<dbReference type="EC" id="2.7.1.67" evidence="7"/>
<dbReference type="GO" id="GO:0005802">
    <property type="term" value="C:trans-Golgi network"/>
    <property type="evidence" value="ECO:0007669"/>
    <property type="project" value="TreeGrafter"/>
</dbReference>
<evidence type="ECO:0000256" key="8">
    <source>
        <dbReference type="SAM" id="MobiDB-lite"/>
    </source>
</evidence>
<dbReference type="GO" id="GO:0004430">
    <property type="term" value="F:1-phosphatidylinositol 4-kinase activity"/>
    <property type="evidence" value="ECO:0007669"/>
    <property type="project" value="UniProtKB-UniRule"/>
</dbReference>
<dbReference type="AlphaFoldDB" id="A0A0E9N811"/>
<dbReference type="GO" id="GO:0005524">
    <property type="term" value="F:ATP binding"/>
    <property type="evidence" value="ECO:0007669"/>
    <property type="project" value="UniProtKB-UniRule"/>
</dbReference>
<name>A0A0E9N811_SAICN</name>
<keyword evidence="4 7" id="KW-0418">Kinase</keyword>
<dbReference type="EMBL" id="BACD03000001">
    <property type="protein sequence ID" value="GAO45928.1"/>
    <property type="molecule type" value="Genomic_DNA"/>
</dbReference>
<feature type="region of interest" description="Disordered" evidence="8">
    <location>
        <begin position="292"/>
        <end position="332"/>
    </location>
</feature>
<proteinExistence type="inferred from homology"/>
<dbReference type="Pfam" id="PF00454">
    <property type="entry name" value="PI3_PI4_kinase"/>
    <property type="match status" value="1"/>
</dbReference>
<feature type="compositionally biased region" description="Basic and acidic residues" evidence="8">
    <location>
        <begin position="616"/>
        <end position="631"/>
    </location>
</feature>
<evidence type="ECO:0000256" key="6">
    <source>
        <dbReference type="ARBA" id="ARBA00023136"/>
    </source>
</evidence>
<sequence length="726" mass="81859">MEDAEDDLGYSNRFAGNKTSAADGSTVSVLTHPTAAPDLPSAIQLRTRDRSNTGGIDIKAINARLERWADEIASKFKVKRKGKDTDADKELYYSVFIPPEGLKPLVEEFVTLDHNQPMSKEQFEVILESVRHAIARGIHPRMISQGSSGSYFVRDVNNKTVGIFKPKNEEPYGKMNPKWTKWLHRTLFPCFFGRSCLIPNLSYISEAAASVLDRQLKTYMVPHTEVVWLSSKSFHYKWLDRRAYYRKAKPFPQKVGSFQVFLEGFKDANIFLREHPWPDRVNAPLQTETRKKRSFLSSCRPSGQETILEEQEEDQESRRSSFSPGGDVDPGRFEWTEALQQNFREELEKLVILDYMMRNTDRGLDNWMIKVCYHNHEPKVVPSRPEAAQALSTVESVPSSLLDMEGEGDYHMTSLTSSANGGLNSASAGGSRSSSSQVAVPHIHVGAIDNSLAFPWKHPDEWRSYPFGWLFLPVSLIGKPFSQKTRDHFLPLLTSPEWWKDTTKQLRALFSQDTDFQERMFAKQMAVLKGQAWNVVETLKQADQGPLDLTRRVRVLVFDDQLEVPVVRSTTAPIYIRPDEQEEMDISAAAASAPPPTLHTALLRPEQSRTTSCGEPSRESRLDDDAGRLSDDISLSGPNKGVEEQKHTAPPMLSRGSLSYHGTPRAVKAGTPGRKRGQSLTSRNIFFEEDEGDLGFAAAHNEQANKTVIVERLETVKSKPPVFTWC</sequence>
<keyword evidence="5 7" id="KW-0067">ATP-binding</keyword>
<dbReference type="GO" id="GO:0046854">
    <property type="term" value="P:phosphatidylinositol phosphate biosynthetic process"/>
    <property type="evidence" value="ECO:0007669"/>
    <property type="project" value="UniProtKB-UniRule"/>
</dbReference>
<dbReference type="PROSITE" id="PS50290">
    <property type="entry name" value="PI3_4_KINASE_3"/>
    <property type="match status" value="1"/>
</dbReference>
<reference evidence="10 11" key="3">
    <citation type="journal article" date="2015" name="Genome Announc.">
        <title>Draft Genome Sequence of the Archiascomycetous Yeast Saitoella complicata.</title>
        <authorList>
            <person name="Yamauchi K."/>
            <person name="Kondo S."/>
            <person name="Hamamoto M."/>
            <person name="Takahashi Y."/>
            <person name="Ogura Y."/>
            <person name="Hayashi T."/>
            <person name="Nishida H."/>
        </authorList>
    </citation>
    <scope>NUCLEOTIDE SEQUENCE [LARGE SCALE GENOMIC DNA]</scope>
    <source>
        <strain evidence="10 11">NRRL Y-17804</strain>
    </source>
</reference>
<evidence type="ECO:0000256" key="4">
    <source>
        <dbReference type="ARBA" id="ARBA00022777"/>
    </source>
</evidence>
<dbReference type="GO" id="GO:0000329">
    <property type="term" value="C:fungal-type vacuole membrane"/>
    <property type="evidence" value="ECO:0007669"/>
    <property type="project" value="TreeGrafter"/>
</dbReference>
<keyword evidence="6" id="KW-0472">Membrane</keyword>
<organism evidence="10 11">
    <name type="scientific">Saitoella complicata (strain BCRC 22490 / CBS 7301 / JCM 7358 / NBRC 10748 / NRRL Y-17804)</name>
    <dbReference type="NCBI Taxonomy" id="698492"/>
    <lineage>
        <taxon>Eukaryota</taxon>
        <taxon>Fungi</taxon>
        <taxon>Dikarya</taxon>
        <taxon>Ascomycota</taxon>
        <taxon>Taphrinomycotina</taxon>
        <taxon>Taphrinomycotina incertae sedis</taxon>
        <taxon>Saitoella</taxon>
    </lineage>
</organism>
<dbReference type="GO" id="GO:0007032">
    <property type="term" value="P:endosome organization"/>
    <property type="evidence" value="ECO:0007669"/>
    <property type="project" value="TreeGrafter"/>
</dbReference>
<comment type="caution">
    <text evidence="10">The sequence shown here is derived from an EMBL/GenBank/DDBJ whole genome shotgun (WGS) entry which is preliminary data.</text>
</comment>
<keyword evidence="1 7" id="KW-1003">Cell membrane</keyword>
<dbReference type="InterPro" id="IPR039756">
    <property type="entry name" value="Lsb6/PI4K2"/>
</dbReference>
<comment type="catalytic activity">
    <reaction evidence="7">
        <text>a 1,2-diacyl-sn-glycero-3-phospho-(1D-myo-inositol) + ATP = a 1,2-diacyl-sn-glycero-3-phospho-(1D-myo-inositol 4-phosphate) + ADP + H(+)</text>
        <dbReference type="Rhea" id="RHEA:19877"/>
        <dbReference type="ChEBI" id="CHEBI:15378"/>
        <dbReference type="ChEBI" id="CHEBI:30616"/>
        <dbReference type="ChEBI" id="CHEBI:57880"/>
        <dbReference type="ChEBI" id="CHEBI:58178"/>
        <dbReference type="ChEBI" id="CHEBI:456216"/>
        <dbReference type="EC" id="2.7.1.67"/>
    </reaction>
</comment>
<evidence type="ECO:0000313" key="10">
    <source>
        <dbReference type="EMBL" id="GAO45928.1"/>
    </source>
</evidence>
<comment type="cofactor">
    <cofactor evidence="7">
        <name>Mg(2+)</name>
        <dbReference type="ChEBI" id="CHEBI:18420"/>
    </cofactor>
    <cofactor evidence="7">
        <name>Mn(2+)</name>
        <dbReference type="ChEBI" id="CHEBI:29035"/>
    </cofactor>
</comment>
<evidence type="ECO:0000259" key="9">
    <source>
        <dbReference type="PROSITE" id="PS50290"/>
    </source>
</evidence>
<reference evidence="10 11" key="1">
    <citation type="journal article" date="2011" name="J. Gen. Appl. Microbiol.">
        <title>Draft genome sequencing of the enigmatic yeast Saitoella complicata.</title>
        <authorList>
            <person name="Nishida H."/>
            <person name="Hamamoto M."/>
            <person name="Sugiyama J."/>
        </authorList>
    </citation>
    <scope>NUCLEOTIDE SEQUENCE [LARGE SCALE GENOMIC DNA]</scope>
    <source>
        <strain evidence="10 11">NRRL Y-17804</strain>
    </source>
</reference>
<dbReference type="GO" id="GO:0005768">
    <property type="term" value="C:endosome"/>
    <property type="evidence" value="ECO:0007669"/>
    <property type="project" value="UniProtKB-UniRule"/>
</dbReference>
<dbReference type="Proteomes" id="UP000033140">
    <property type="component" value="Unassembled WGS sequence"/>
</dbReference>
<feature type="region of interest" description="Disordered" evidence="8">
    <location>
        <begin position="1"/>
        <end position="25"/>
    </location>
</feature>
<evidence type="ECO:0000256" key="2">
    <source>
        <dbReference type="ARBA" id="ARBA00022679"/>
    </source>
</evidence>
<dbReference type="InterPro" id="IPR000403">
    <property type="entry name" value="PI3/4_kinase_cat_dom"/>
</dbReference>
<evidence type="ECO:0000256" key="3">
    <source>
        <dbReference type="ARBA" id="ARBA00022741"/>
    </source>
</evidence>
<keyword evidence="3 7" id="KW-0547">Nucleotide-binding</keyword>
<dbReference type="GO" id="GO:0007030">
    <property type="term" value="P:Golgi organization"/>
    <property type="evidence" value="ECO:0007669"/>
    <property type="project" value="TreeGrafter"/>
</dbReference>
<evidence type="ECO:0000256" key="5">
    <source>
        <dbReference type="ARBA" id="ARBA00022840"/>
    </source>
</evidence>
<comment type="similarity">
    <text evidence="7">Belongs to the PI3/PI4-kinase family.</text>
</comment>
<evidence type="ECO:0000313" key="11">
    <source>
        <dbReference type="Proteomes" id="UP000033140"/>
    </source>
</evidence>
<comment type="subcellular location">
    <subcellularLocation>
        <location evidence="7">Cell membrane</location>
        <topology evidence="7">Peripheral membrane protein</topology>
    </subcellularLocation>
    <subcellularLocation>
        <location evidence="7">Vacuole membrane</location>
        <topology evidence="7">Peripheral membrane protein</topology>
    </subcellularLocation>
</comment>
<accession>A0A0E9N811</accession>
<gene>
    <name evidence="10" type="ORF">G7K_0173-t1</name>
</gene>
<feature type="region of interest" description="Disordered" evidence="8">
    <location>
        <begin position="590"/>
        <end position="680"/>
    </location>
</feature>
<dbReference type="PANTHER" id="PTHR12865">
    <property type="entry name" value="PHOSPHATIDYLINOSITOL 4-KINASE TYPE-II"/>
    <property type="match status" value="1"/>
</dbReference>
<dbReference type="InterPro" id="IPR018936">
    <property type="entry name" value="PI3/4_kinase_CS"/>
</dbReference>
<dbReference type="PANTHER" id="PTHR12865:SF1">
    <property type="entry name" value="PHOSPHATIDYLINOSITOL 4-KINASE TYPE 2"/>
    <property type="match status" value="1"/>
</dbReference>
<evidence type="ECO:0000256" key="7">
    <source>
        <dbReference type="RuleBase" id="RU367084"/>
    </source>
</evidence>
<dbReference type="GO" id="GO:0005886">
    <property type="term" value="C:plasma membrane"/>
    <property type="evidence" value="ECO:0007669"/>
    <property type="project" value="UniProtKB-SubCell"/>
</dbReference>
<keyword evidence="11" id="KW-1185">Reference proteome</keyword>
<feature type="domain" description="PI3K/PI4K catalytic" evidence="9">
    <location>
        <begin position="137"/>
        <end position="558"/>
    </location>
</feature>
<dbReference type="OMA" id="TNWWEES"/>
<protein>
    <recommendedName>
        <fullName evidence="7">Phosphatidylinositol 4-kinase</fullName>
        <ecNumber evidence="7">2.7.1.67</ecNumber>
    </recommendedName>
</protein>
<reference evidence="10 11" key="2">
    <citation type="journal article" date="2014" name="J. Gen. Appl. Microbiol.">
        <title>The early diverging ascomycetous budding yeast Saitoella complicata has three histone deacetylases belonging to the Clr6, Hos2, and Rpd3 lineages.</title>
        <authorList>
            <person name="Nishida H."/>
            <person name="Matsumoto T."/>
            <person name="Kondo S."/>
            <person name="Hamamoto M."/>
            <person name="Yoshikawa H."/>
        </authorList>
    </citation>
    <scope>NUCLEOTIDE SEQUENCE [LARGE SCALE GENOMIC DNA]</scope>
    <source>
        <strain evidence="10 11">NRRL Y-17804</strain>
    </source>
</reference>
<feature type="compositionally biased region" description="Low complexity" evidence="8">
    <location>
        <begin position="417"/>
        <end position="435"/>
    </location>
</feature>
<dbReference type="PROSITE" id="PS00916">
    <property type="entry name" value="PI3_4_KINASE_2"/>
    <property type="match status" value="1"/>
</dbReference>
<evidence type="ECO:0000256" key="1">
    <source>
        <dbReference type="ARBA" id="ARBA00022475"/>
    </source>
</evidence>